<keyword evidence="3" id="KW-0378">Hydrolase</keyword>
<gene>
    <name evidence="6" type="ORF">JHL15_06220</name>
</gene>
<dbReference type="Gene3D" id="3.60.15.10">
    <property type="entry name" value="Ribonuclease Z/Hydroxyacylglutathione hydrolase-like"/>
    <property type="match status" value="1"/>
</dbReference>
<dbReference type="InterPro" id="IPR036866">
    <property type="entry name" value="RibonucZ/Hydroxyglut_hydro"/>
</dbReference>
<dbReference type="InterPro" id="IPR051013">
    <property type="entry name" value="MBL_superfamily_lactonases"/>
</dbReference>
<keyword evidence="7" id="KW-1185">Reference proteome</keyword>
<protein>
    <submittedName>
        <fullName evidence="6">MBL fold metallo-hydrolase</fullName>
    </submittedName>
</protein>
<dbReference type="CDD" id="cd07720">
    <property type="entry name" value="OPHC2-like_MBL-fold"/>
    <property type="match status" value="1"/>
</dbReference>
<comment type="caution">
    <text evidence="6">The sequence shown here is derived from an EMBL/GenBank/DDBJ whole genome shotgun (WGS) entry which is preliminary data.</text>
</comment>
<comment type="similarity">
    <text evidence="1">Belongs to the metallo-beta-lactamase superfamily.</text>
</comment>
<organism evidence="6 7">
    <name type="scientific">Chryseobacterium paridis</name>
    <dbReference type="NCBI Taxonomy" id="2800328"/>
    <lineage>
        <taxon>Bacteria</taxon>
        <taxon>Pseudomonadati</taxon>
        <taxon>Bacteroidota</taxon>
        <taxon>Flavobacteriia</taxon>
        <taxon>Flavobacteriales</taxon>
        <taxon>Weeksellaceae</taxon>
        <taxon>Chryseobacterium group</taxon>
        <taxon>Chryseobacterium</taxon>
    </lineage>
</organism>
<dbReference type="Proteomes" id="UP000628669">
    <property type="component" value="Unassembled WGS sequence"/>
</dbReference>
<evidence type="ECO:0000256" key="4">
    <source>
        <dbReference type="ARBA" id="ARBA00022833"/>
    </source>
</evidence>
<evidence type="ECO:0000313" key="7">
    <source>
        <dbReference type="Proteomes" id="UP000628669"/>
    </source>
</evidence>
<dbReference type="SUPFAM" id="SSF56281">
    <property type="entry name" value="Metallo-hydrolase/oxidoreductase"/>
    <property type="match status" value="1"/>
</dbReference>
<evidence type="ECO:0000256" key="3">
    <source>
        <dbReference type="ARBA" id="ARBA00022801"/>
    </source>
</evidence>
<sequence length="327" mass="36459">MKNINQNGGKICEKITKILVALLLLVQISYVSAQMPSYKIKFGEFEITALLDGTVTIDAENLLYNSEKGTATKLLEESFIKNPVEISINAYLIKTKSKLILVDAGAGDLFGGKLSGNIVQSLKSAGYKPSEITDILLTHIHADHSGGLTRNKRKIFENADIHVNSLEFNYWINDQNRKMANENDAGNDPKSFQNALESLSPYIKTGKIKTFTSDIEVLPGIKATLASGHTPGHTVYFLETKGEKMIFWGDLVHIGSVQFIDPLMDDHFDVSLNHGKNKREEFYKKAVSEKYLIAASHISFPGLGHLKFENNHYVWIPIPYSIQGRTN</sequence>
<dbReference type="EMBL" id="JAENHK010000005">
    <property type="protein sequence ID" value="MBK1895350.1"/>
    <property type="molecule type" value="Genomic_DNA"/>
</dbReference>
<dbReference type="RefSeq" id="WP_200244268.1">
    <property type="nucleotide sequence ID" value="NZ_JAENHK010000005.1"/>
</dbReference>
<evidence type="ECO:0000259" key="5">
    <source>
        <dbReference type="SMART" id="SM00849"/>
    </source>
</evidence>
<evidence type="ECO:0000256" key="2">
    <source>
        <dbReference type="ARBA" id="ARBA00022723"/>
    </source>
</evidence>
<evidence type="ECO:0000313" key="6">
    <source>
        <dbReference type="EMBL" id="MBK1895350.1"/>
    </source>
</evidence>
<evidence type="ECO:0000256" key="1">
    <source>
        <dbReference type="ARBA" id="ARBA00007749"/>
    </source>
</evidence>
<dbReference type="SMART" id="SM00849">
    <property type="entry name" value="Lactamase_B"/>
    <property type="match status" value="1"/>
</dbReference>
<proteinExistence type="inferred from homology"/>
<accession>A0ABS1FSF7</accession>
<feature type="domain" description="Metallo-beta-lactamase" evidence="5">
    <location>
        <begin position="87"/>
        <end position="297"/>
    </location>
</feature>
<dbReference type="InterPro" id="IPR001279">
    <property type="entry name" value="Metallo-B-lactamas"/>
</dbReference>
<dbReference type="PANTHER" id="PTHR42978">
    <property type="entry name" value="QUORUM-QUENCHING LACTONASE YTNP-RELATED-RELATED"/>
    <property type="match status" value="1"/>
</dbReference>
<name>A0ABS1FSF7_9FLAO</name>
<dbReference type="PANTHER" id="PTHR42978:SF6">
    <property type="entry name" value="QUORUM-QUENCHING LACTONASE YTNP-RELATED"/>
    <property type="match status" value="1"/>
</dbReference>
<reference evidence="7" key="1">
    <citation type="submission" date="2021-01" db="EMBL/GenBank/DDBJ databases">
        <title>Genome public.</title>
        <authorList>
            <person name="Liu C."/>
            <person name="Sun Q."/>
        </authorList>
    </citation>
    <scope>NUCLEOTIDE SEQUENCE [LARGE SCALE GENOMIC DNA]</scope>
    <source>
        <strain evidence="7">YIM B02567</strain>
    </source>
</reference>
<keyword evidence="2" id="KW-0479">Metal-binding</keyword>
<keyword evidence="4" id="KW-0862">Zinc</keyword>
<dbReference type="Pfam" id="PF00753">
    <property type="entry name" value="Lactamase_B"/>
    <property type="match status" value="1"/>
</dbReference>